<dbReference type="PROSITE" id="PS51133">
    <property type="entry name" value="ZF_TFIIS_2"/>
    <property type="match status" value="1"/>
</dbReference>
<dbReference type="SMART" id="SM00440">
    <property type="entry name" value="ZnF_C2C2"/>
    <property type="match status" value="1"/>
</dbReference>
<organism evidence="6">
    <name type="scientific">Mimivirus LCMiAC01</name>
    <dbReference type="NCBI Taxonomy" id="2506608"/>
    <lineage>
        <taxon>Viruses</taxon>
        <taxon>Varidnaviria</taxon>
        <taxon>Bamfordvirae</taxon>
        <taxon>Nucleocytoviricota</taxon>
        <taxon>Megaviricetes</taxon>
        <taxon>Imitervirales</taxon>
        <taxon>Mimiviridae</taxon>
        <taxon>Klosneuvirinae</taxon>
    </lineage>
</organism>
<proteinExistence type="predicted"/>
<keyword evidence="6" id="KW-0648">Protein biosynthesis</keyword>
<dbReference type="Pfam" id="PF01096">
    <property type="entry name" value="Zn_ribbon_TFIIS"/>
    <property type="match status" value="1"/>
</dbReference>
<reference evidence="6" key="1">
    <citation type="journal article" date="2019" name="MBio">
        <title>Virus Genomes from Deep Sea Sediments Expand the Ocean Megavirome and Support Independent Origins of Viral Gigantism.</title>
        <authorList>
            <person name="Backstrom D."/>
            <person name="Yutin N."/>
            <person name="Jorgensen S.L."/>
            <person name="Dharamshi J."/>
            <person name="Homa F."/>
            <person name="Zaremba-Niedwiedzka K."/>
            <person name="Spang A."/>
            <person name="Wolf Y.I."/>
            <person name="Koonin E.V."/>
            <person name="Ettema T.J."/>
        </authorList>
    </citation>
    <scope>NUCLEOTIDE SEQUENCE</scope>
</reference>
<keyword evidence="1" id="KW-0479">Metal-binding</keyword>
<feature type="domain" description="TFIIS-type" evidence="5">
    <location>
        <begin position="183"/>
        <end position="223"/>
    </location>
</feature>
<dbReference type="GO" id="GO:0003676">
    <property type="term" value="F:nucleic acid binding"/>
    <property type="evidence" value="ECO:0007669"/>
    <property type="project" value="InterPro"/>
</dbReference>
<keyword evidence="2 4" id="KW-0863">Zinc-finger</keyword>
<gene>
    <name evidence="6" type="ORF">LCMiAC01_03100</name>
</gene>
<dbReference type="GO" id="GO:0006351">
    <property type="term" value="P:DNA-templated transcription"/>
    <property type="evidence" value="ECO:0007669"/>
    <property type="project" value="InterPro"/>
</dbReference>
<dbReference type="EMBL" id="MK500393">
    <property type="protein sequence ID" value="QBK88632.1"/>
    <property type="molecule type" value="Genomic_DNA"/>
</dbReference>
<dbReference type="SUPFAM" id="SSF57783">
    <property type="entry name" value="Zinc beta-ribbon"/>
    <property type="match status" value="1"/>
</dbReference>
<evidence type="ECO:0000256" key="1">
    <source>
        <dbReference type="ARBA" id="ARBA00022723"/>
    </source>
</evidence>
<accession>A0A481YZF5</accession>
<dbReference type="InterPro" id="IPR001222">
    <property type="entry name" value="Znf_TFIIS"/>
</dbReference>
<keyword evidence="3" id="KW-0862">Zinc</keyword>
<evidence type="ECO:0000256" key="3">
    <source>
        <dbReference type="ARBA" id="ARBA00022833"/>
    </source>
</evidence>
<keyword evidence="6" id="KW-0251">Elongation factor</keyword>
<evidence type="ECO:0000256" key="2">
    <source>
        <dbReference type="ARBA" id="ARBA00022771"/>
    </source>
</evidence>
<sequence>MNKHKDMELYKIMANISIDKLCNYIATNIQKKHSPSIFDKSLDFLIKEFKSKITPDMIEIVSKNIDRKLVLNQLSNALNDFNRAIKIEAGIFEHCIVYSLKNNLSMEHASAIYYDKYHDILHIFDKESSVYNVQLIKKILKDKILAQTLPFLSPQQIDPKKWEKYIRKREMIEYKKNNMAISKLYKCRKCGKRRCKISMMQTRGGDEGMTVYICCTVCSHTWKH</sequence>
<name>A0A481YZF5_9VIRU</name>
<protein>
    <submittedName>
        <fullName evidence="6">Transcription elongation factor TFIIS</fullName>
    </submittedName>
</protein>
<evidence type="ECO:0000259" key="5">
    <source>
        <dbReference type="PROSITE" id="PS51133"/>
    </source>
</evidence>
<dbReference type="GO" id="GO:0008270">
    <property type="term" value="F:zinc ion binding"/>
    <property type="evidence" value="ECO:0007669"/>
    <property type="project" value="UniProtKB-KW"/>
</dbReference>
<evidence type="ECO:0000313" key="6">
    <source>
        <dbReference type="EMBL" id="QBK88632.1"/>
    </source>
</evidence>
<dbReference type="Gene3D" id="2.20.25.10">
    <property type="match status" value="1"/>
</dbReference>
<evidence type="ECO:0000256" key="4">
    <source>
        <dbReference type="PROSITE-ProRule" id="PRU00472"/>
    </source>
</evidence>